<dbReference type="RefSeq" id="XP_005842620.1">
    <property type="nucleotide sequence ID" value="XM_005842563.1"/>
</dbReference>
<reference evidence="2 3" key="1">
    <citation type="journal article" date="2010" name="Plant Cell">
        <title>The Chlorella variabilis NC64A genome reveals adaptation to photosymbiosis, coevolution with viruses, and cryptic sex.</title>
        <authorList>
            <person name="Blanc G."/>
            <person name="Duncan G."/>
            <person name="Agarkova I."/>
            <person name="Borodovsky M."/>
            <person name="Gurnon J."/>
            <person name="Kuo A."/>
            <person name="Lindquist E."/>
            <person name="Lucas S."/>
            <person name="Pangilinan J."/>
            <person name="Polle J."/>
            <person name="Salamov A."/>
            <person name="Terry A."/>
            <person name="Yamada T."/>
            <person name="Dunigan D.D."/>
            <person name="Grigoriev I.V."/>
            <person name="Claverie J.M."/>
            <person name="Van Etten J.L."/>
        </authorList>
    </citation>
    <scope>NUCLEOTIDE SEQUENCE [LARGE SCALE GENOMIC DNA]</scope>
    <source>
        <strain evidence="2 3">NC64A</strain>
    </source>
</reference>
<name>E1ZUK7_CHLVA</name>
<feature type="region of interest" description="Disordered" evidence="1">
    <location>
        <begin position="1"/>
        <end position="42"/>
    </location>
</feature>
<dbReference type="GeneID" id="17349921"/>
<dbReference type="AlphaFoldDB" id="E1ZUK7"/>
<organism evidence="3">
    <name type="scientific">Chlorella variabilis</name>
    <name type="common">Green alga</name>
    <dbReference type="NCBI Taxonomy" id="554065"/>
    <lineage>
        <taxon>Eukaryota</taxon>
        <taxon>Viridiplantae</taxon>
        <taxon>Chlorophyta</taxon>
        <taxon>core chlorophytes</taxon>
        <taxon>Trebouxiophyceae</taxon>
        <taxon>Chlorellales</taxon>
        <taxon>Chlorellaceae</taxon>
        <taxon>Chlorella clade</taxon>
        <taxon>Chlorella</taxon>
    </lineage>
</organism>
<proteinExistence type="predicted"/>
<feature type="compositionally biased region" description="Basic residues" evidence="1">
    <location>
        <begin position="1"/>
        <end position="11"/>
    </location>
</feature>
<dbReference type="Proteomes" id="UP000008141">
    <property type="component" value="Unassembled WGS sequence"/>
</dbReference>
<accession>E1ZUK7</accession>
<protein>
    <submittedName>
        <fullName evidence="2">Uncharacterized protein</fullName>
    </submittedName>
</protein>
<dbReference type="EMBL" id="GL434080">
    <property type="protein sequence ID" value="EFN50488.1"/>
    <property type="molecule type" value="Genomic_DNA"/>
</dbReference>
<keyword evidence="3" id="KW-1185">Reference proteome</keyword>
<gene>
    <name evidence="2" type="ORF">CHLNCDRAFT_141578</name>
</gene>
<evidence type="ECO:0000313" key="3">
    <source>
        <dbReference type="Proteomes" id="UP000008141"/>
    </source>
</evidence>
<dbReference type="KEGG" id="cvr:CHLNCDRAFT_141578"/>
<dbReference type="InParanoid" id="E1ZUK7"/>
<evidence type="ECO:0000256" key="1">
    <source>
        <dbReference type="SAM" id="MobiDB-lite"/>
    </source>
</evidence>
<evidence type="ECO:0000313" key="2">
    <source>
        <dbReference type="EMBL" id="EFN50488.1"/>
    </source>
</evidence>
<sequence>MSAAPLRRRQRQQAVDPTAVRPPPQAAALRRQRQQAVDRNAVPPSPVAVAVGFWQEVPWLRP</sequence>